<evidence type="ECO:0000313" key="9">
    <source>
        <dbReference type="Proteomes" id="UP000008909"/>
    </source>
</evidence>
<dbReference type="GO" id="GO:0005524">
    <property type="term" value="F:ATP binding"/>
    <property type="evidence" value="ECO:0007669"/>
    <property type="project" value="UniProtKB-KW"/>
</dbReference>
<keyword evidence="4" id="KW-0547">Nucleotide-binding</keyword>
<name>G7YPV1_CLOSI</name>
<accession>G7YPV1</accession>
<gene>
    <name evidence="8" type="ORF">CLF_106299</name>
</gene>
<dbReference type="EMBL" id="DF143947">
    <property type="protein sequence ID" value="GAA54982.1"/>
    <property type="molecule type" value="Genomic_DNA"/>
</dbReference>
<dbReference type="SMART" id="SM00072">
    <property type="entry name" value="GuKc"/>
    <property type="match status" value="1"/>
</dbReference>
<dbReference type="FunFam" id="3.40.50.300:FF:000776">
    <property type="entry name" value="Guanylate kinase 2"/>
    <property type="match status" value="1"/>
</dbReference>
<comment type="similarity">
    <text evidence="1">Belongs to the guanylate kinase family.</text>
</comment>
<keyword evidence="5 8" id="KW-0418">Kinase</keyword>
<dbReference type="SUPFAM" id="SSF52540">
    <property type="entry name" value="P-loop containing nucleoside triphosphate hydrolases"/>
    <property type="match status" value="1"/>
</dbReference>
<evidence type="ECO:0000259" key="7">
    <source>
        <dbReference type="PROSITE" id="PS50052"/>
    </source>
</evidence>
<dbReference type="NCBIfam" id="TIGR03263">
    <property type="entry name" value="guanyl_kin"/>
    <property type="match status" value="1"/>
</dbReference>
<dbReference type="InterPro" id="IPR027417">
    <property type="entry name" value="P-loop_NTPase"/>
</dbReference>
<dbReference type="CDD" id="cd00071">
    <property type="entry name" value="GMPK"/>
    <property type="match status" value="1"/>
</dbReference>
<organism evidence="8 9">
    <name type="scientific">Clonorchis sinensis</name>
    <name type="common">Chinese liver fluke</name>
    <dbReference type="NCBI Taxonomy" id="79923"/>
    <lineage>
        <taxon>Eukaryota</taxon>
        <taxon>Metazoa</taxon>
        <taxon>Spiralia</taxon>
        <taxon>Lophotrochozoa</taxon>
        <taxon>Platyhelminthes</taxon>
        <taxon>Trematoda</taxon>
        <taxon>Digenea</taxon>
        <taxon>Opisthorchiida</taxon>
        <taxon>Opisthorchiata</taxon>
        <taxon>Opisthorchiidae</taxon>
        <taxon>Clonorchis</taxon>
    </lineage>
</organism>
<evidence type="ECO:0000256" key="4">
    <source>
        <dbReference type="ARBA" id="ARBA00022741"/>
    </source>
</evidence>
<dbReference type="PANTHER" id="PTHR23117:SF13">
    <property type="entry name" value="GUANYLATE KINASE"/>
    <property type="match status" value="1"/>
</dbReference>
<dbReference type="PROSITE" id="PS00856">
    <property type="entry name" value="GUANYLATE_KINASE_1"/>
    <property type="match status" value="1"/>
</dbReference>
<dbReference type="PROSITE" id="PS50052">
    <property type="entry name" value="GUANYLATE_KINASE_2"/>
    <property type="match status" value="1"/>
</dbReference>
<evidence type="ECO:0000256" key="3">
    <source>
        <dbReference type="ARBA" id="ARBA00022679"/>
    </source>
</evidence>
<dbReference type="AlphaFoldDB" id="G7YPV1"/>
<dbReference type="EC" id="2.7.4.8" evidence="2"/>
<evidence type="ECO:0000256" key="1">
    <source>
        <dbReference type="ARBA" id="ARBA00005790"/>
    </source>
</evidence>
<evidence type="ECO:0000256" key="5">
    <source>
        <dbReference type="ARBA" id="ARBA00022777"/>
    </source>
</evidence>
<dbReference type="InterPro" id="IPR017665">
    <property type="entry name" value="Guanylate_kinase"/>
</dbReference>
<keyword evidence="6" id="KW-0067">ATP-binding</keyword>
<reference evidence="8" key="1">
    <citation type="journal article" date="2011" name="Genome Biol.">
        <title>The draft genome of the carcinogenic human liver fluke Clonorchis sinensis.</title>
        <authorList>
            <person name="Wang X."/>
            <person name="Chen W."/>
            <person name="Huang Y."/>
            <person name="Sun J."/>
            <person name="Men J."/>
            <person name="Liu H."/>
            <person name="Luo F."/>
            <person name="Guo L."/>
            <person name="Lv X."/>
            <person name="Deng C."/>
            <person name="Zhou C."/>
            <person name="Fan Y."/>
            <person name="Li X."/>
            <person name="Huang L."/>
            <person name="Hu Y."/>
            <person name="Liang C."/>
            <person name="Hu X."/>
            <person name="Xu J."/>
            <person name="Yu X."/>
        </authorList>
    </citation>
    <scope>NUCLEOTIDE SEQUENCE [LARGE SCALE GENOMIC DNA]</scope>
    <source>
        <strain evidence="8">Henan</strain>
    </source>
</reference>
<dbReference type="Gene3D" id="3.40.50.300">
    <property type="entry name" value="P-loop containing nucleotide triphosphate hydrolases"/>
    <property type="match status" value="1"/>
</dbReference>
<protein>
    <recommendedName>
        <fullName evidence="2">guanylate kinase</fullName>
        <ecNumber evidence="2">2.7.4.8</ecNumber>
    </recommendedName>
</protein>
<evidence type="ECO:0000256" key="2">
    <source>
        <dbReference type="ARBA" id="ARBA00012961"/>
    </source>
</evidence>
<dbReference type="InterPro" id="IPR008144">
    <property type="entry name" value="Guanylate_kin-like_dom"/>
</dbReference>
<proteinExistence type="inferred from homology"/>
<dbReference type="InterPro" id="IPR020590">
    <property type="entry name" value="Guanylate_kinase_CS"/>
</dbReference>
<dbReference type="Pfam" id="PF00625">
    <property type="entry name" value="Guanylate_kin"/>
    <property type="match status" value="1"/>
</dbReference>
<keyword evidence="9" id="KW-1185">Reference proteome</keyword>
<keyword evidence="3" id="KW-0808">Transferase</keyword>
<dbReference type="Proteomes" id="UP000008909">
    <property type="component" value="Unassembled WGS sequence"/>
</dbReference>
<dbReference type="InterPro" id="IPR008145">
    <property type="entry name" value="GK/Ca_channel_bsu"/>
</dbReference>
<sequence>MFGWYKNRCGACSACDPGAQNMAKATSTVSTTVQPVPILPEPSGMFAPALGTDDSIRLASVLRAASASHMAPTSSGLDNVALSRPSFFLLVAWQLDTERVLQLDDYLIIVFIFEDDKAQVFLDELTKVIPSFGVRFALTKCKVTLVDMQSLNTPLTIQLEALEVVERLTYLGSCITSECSVTGEVNSRICKARVAFANLRHLWRQSGVSLNLKGRVYQATVTWCFVVWLLRSSHPLRHATSWLSYFHISVRSMTKSVVLVFTGPSGVGKSTLLQMLMKKFPDRFAFSCSHTTRKMRVGEVDGRDYHFTTKEKMLQDIAAGKFWEHAEFAGNLYGTSVAAVEDVLATGRICILDVEMVGVRTIHSFQSPFNTKFILIRPPSIDSLEQRLRARNTETDETLRLRIQRAREDIEFAESPAGRSLFHKVVINDDLDTAYADLEEFLRPFIHQPTN</sequence>
<dbReference type="GO" id="GO:0005829">
    <property type="term" value="C:cytosol"/>
    <property type="evidence" value="ECO:0007669"/>
    <property type="project" value="TreeGrafter"/>
</dbReference>
<dbReference type="GO" id="GO:0004385">
    <property type="term" value="F:GMP kinase activity"/>
    <property type="evidence" value="ECO:0007669"/>
    <property type="project" value="UniProtKB-EC"/>
</dbReference>
<dbReference type="PANTHER" id="PTHR23117">
    <property type="entry name" value="GUANYLATE KINASE-RELATED"/>
    <property type="match status" value="1"/>
</dbReference>
<feature type="domain" description="Guanylate kinase-like" evidence="7">
    <location>
        <begin position="256"/>
        <end position="443"/>
    </location>
</feature>
<reference key="2">
    <citation type="submission" date="2011-10" db="EMBL/GenBank/DDBJ databases">
        <title>The genome and transcriptome sequence of Clonorchis sinensis provide insights into the carcinogenic liver fluke.</title>
        <authorList>
            <person name="Wang X."/>
            <person name="Huang Y."/>
            <person name="Chen W."/>
            <person name="Liu H."/>
            <person name="Guo L."/>
            <person name="Chen Y."/>
            <person name="Luo F."/>
            <person name="Zhou W."/>
            <person name="Sun J."/>
            <person name="Mao Q."/>
            <person name="Liang P."/>
            <person name="Zhou C."/>
            <person name="Tian Y."/>
            <person name="Men J."/>
            <person name="Lv X."/>
            <person name="Huang L."/>
            <person name="Zhou J."/>
            <person name="Hu Y."/>
            <person name="Li R."/>
            <person name="Zhang F."/>
            <person name="Lei H."/>
            <person name="Li X."/>
            <person name="Hu X."/>
            <person name="Liang C."/>
            <person name="Xu J."/>
            <person name="Wu Z."/>
            <person name="Yu X."/>
        </authorList>
    </citation>
    <scope>NUCLEOTIDE SEQUENCE</scope>
    <source>
        <strain>Henan</strain>
    </source>
</reference>
<evidence type="ECO:0000313" key="8">
    <source>
        <dbReference type="EMBL" id="GAA54982.1"/>
    </source>
</evidence>
<evidence type="ECO:0000256" key="6">
    <source>
        <dbReference type="ARBA" id="ARBA00022840"/>
    </source>
</evidence>